<dbReference type="PANTHER" id="PTHR13194:SF19">
    <property type="entry name" value="NAD(P)-BINDING ROSSMANN-FOLD SUPERFAMILY PROTEIN"/>
    <property type="match status" value="1"/>
</dbReference>
<evidence type="ECO:0000313" key="3">
    <source>
        <dbReference type="EMBL" id="NNU16718.1"/>
    </source>
</evidence>
<evidence type="ECO:0000313" key="4">
    <source>
        <dbReference type="Proteomes" id="UP000536835"/>
    </source>
</evidence>
<comment type="caution">
    <text evidence="3">The sequence shown here is derived from an EMBL/GenBank/DDBJ whole genome shotgun (WGS) entry which is preliminary data.</text>
</comment>
<dbReference type="Proteomes" id="UP000536835">
    <property type="component" value="Unassembled WGS sequence"/>
</dbReference>
<evidence type="ECO:0000259" key="2">
    <source>
        <dbReference type="Pfam" id="PF08547"/>
    </source>
</evidence>
<dbReference type="GO" id="GO:0051082">
    <property type="term" value="F:unfolded protein binding"/>
    <property type="evidence" value="ECO:0007669"/>
    <property type="project" value="TreeGrafter"/>
</dbReference>
<comment type="similarity">
    <text evidence="1">Belongs to the CIA30 family.</text>
</comment>
<accession>A0A7Y3W5P7</accession>
<proteinExistence type="inferred from homology"/>
<dbReference type="InterPro" id="IPR008979">
    <property type="entry name" value="Galactose-bd-like_sf"/>
</dbReference>
<protein>
    <recommendedName>
        <fullName evidence="2">NADH:ubiquinone oxidoreductase intermediate-associated protein 30 domain-containing protein</fullName>
    </recommendedName>
</protein>
<dbReference type="Pfam" id="PF08547">
    <property type="entry name" value="CIA30"/>
    <property type="match status" value="1"/>
</dbReference>
<dbReference type="RefSeq" id="WP_173199446.1">
    <property type="nucleotide sequence ID" value="NZ_JABFCX010000003.1"/>
</dbReference>
<name>A0A7Y3W5P7_9PROT</name>
<dbReference type="EMBL" id="JABFCX010000003">
    <property type="protein sequence ID" value="NNU16718.1"/>
    <property type="molecule type" value="Genomic_DNA"/>
</dbReference>
<keyword evidence="4" id="KW-1185">Reference proteome</keyword>
<evidence type="ECO:0000256" key="1">
    <source>
        <dbReference type="ARBA" id="ARBA00007884"/>
    </source>
</evidence>
<organism evidence="3 4">
    <name type="scientific">Parvularcula mediterranea</name>
    <dbReference type="NCBI Taxonomy" id="2732508"/>
    <lineage>
        <taxon>Bacteria</taxon>
        <taxon>Pseudomonadati</taxon>
        <taxon>Pseudomonadota</taxon>
        <taxon>Alphaproteobacteria</taxon>
        <taxon>Parvularculales</taxon>
        <taxon>Parvularculaceae</taxon>
        <taxon>Parvularcula</taxon>
    </lineage>
</organism>
<feature type="domain" description="NADH:ubiquinone oxidoreductase intermediate-associated protein 30" evidence="2">
    <location>
        <begin position="23"/>
        <end position="169"/>
    </location>
</feature>
<dbReference type="InterPro" id="IPR013857">
    <property type="entry name" value="NADH-UbQ_OxRdtase-assoc_prot30"/>
</dbReference>
<dbReference type="AlphaFoldDB" id="A0A7Y3W5P7"/>
<dbReference type="InterPro" id="IPR039131">
    <property type="entry name" value="NDUFAF1"/>
</dbReference>
<gene>
    <name evidence="3" type="ORF">HK107_10330</name>
</gene>
<dbReference type="PANTHER" id="PTHR13194">
    <property type="entry name" value="COMPLEX I INTERMEDIATE-ASSOCIATED PROTEIN 30"/>
    <property type="match status" value="1"/>
</dbReference>
<sequence length="176" mass="19131">MLIAALIAGLAMTECTTIDDFSGDEFGRWRTVNDGVMGGRSDGSARVKDGVMVFEGNINTNGGGFSSVRRGLQGMEGATHIEALVEGDGRAYELIFQTNERYRGRRVTYRAALTSETHDEPQTVRAELSDMPTTIFGRSVRAADFDASDAVEIGIILADGEDGPFELKVHKISYCR</sequence>
<reference evidence="3 4" key="1">
    <citation type="submission" date="2020-05" db="EMBL/GenBank/DDBJ databases">
        <title>Parvularcula mediterraneae sp. nov., isolated from polypropylene straw from shallow seawater of the seashore of Laganas in Zakynthos island, Greece.</title>
        <authorList>
            <person name="Szabo I."/>
            <person name="Al-Omari J."/>
            <person name="Rado J."/>
            <person name="Szerdahelyi G.S."/>
        </authorList>
    </citation>
    <scope>NUCLEOTIDE SEQUENCE [LARGE SCALE GENOMIC DNA]</scope>
    <source>
        <strain evidence="3 4">ZS-1/3</strain>
    </source>
</reference>
<dbReference type="GO" id="GO:0010257">
    <property type="term" value="P:NADH dehydrogenase complex assembly"/>
    <property type="evidence" value="ECO:0007669"/>
    <property type="project" value="TreeGrafter"/>
</dbReference>
<dbReference type="SUPFAM" id="SSF49785">
    <property type="entry name" value="Galactose-binding domain-like"/>
    <property type="match status" value="1"/>
</dbReference>